<keyword evidence="1" id="KW-1133">Transmembrane helix</keyword>
<keyword evidence="2" id="KW-0496">Mitochondrion</keyword>
<organism evidence="2">
    <name type="scientific">Trypanobia cryptica</name>
    <dbReference type="NCBI Taxonomy" id="2814713"/>
    <lineage>
        <taxon>Eukaryota</taxon>
        <taxon>Metazoa</taxon>
        <taxon>Spiralia</taxon>
        <taxon>Lophotrochozoa</taxon>
        <taxon>Annelida</taxon>
        <taxon>Polychaeta</taxon>
        <taxon>Errantia</taxon>
        <taxon>Phyllodocida</taxon>
        <taxon>Syllidae</taxon>
        <taxon>Trypanobia</taxon>
    </lineage>
</organism>
<keyword evidence="1" id="KW-0472">Membrane</keyword>
<name>A0A0K0YD72_9ANNE</name>
<dbReference type="EMBL" id="KR534503">
    <property type="protein sequence ID" value="AKS48933.1"/>
    <property type="molecule type" value="Genomic_DNA"/>
</dbReference>
<reference evidence="2" key="1">
    <citation type="journal article" date="2015" name="Sci. Rep.">
        <title>The making of a branching annelid: an analysis of complete mitochondrial genome and ribosomal data of Ramisyllis multicaudata.</title>
        <authorList>
            <person name="Aguado M.T."/>
            <person name="Glasby C.J."/>
            <person name="Schroeder P.C."/>
            <person name="Weigert A."/>
            <person name="Bleidorn C."/>
        </authorList>
    </citation>
    <scope>NUCLEOTIDE SEQUENCE</scope>
</reference>
<sequence>MPHLAPLMWVATPFMLLILSYLQIIMLSHSAPILFPKKSKINNPYLYKLNWK</sequence>
<feature type="transmembrane region" description="Helical" evidence="1">
    <location>
        <begin position="6"/>
        <end position="28"/>
    </location>
</feature>
<geneLocation type="mitochondrion" evidence="2"/>
<gene>
    <name evidence="2" type="primary">ATP8</name>
</gene>
<evidence type="ECO:0000256" key="1">
    <source>
        <dbReference type="SAM" id="Phobius"/>
    </source>
</evidence>
<accession>A0A0K0YD72</accession>
<protein>
    <submittedName>
        <fullName evidence="2">ATP synthase F0 subunit 8</fullName>
    </submittedName>
</protein>
<evidence type="ECO:0000313" key="2">
    <source>
        <dbReference type="EMBL" id="AKS48933.1"/>
    </source>
</evidence>
<keyword evidence="1" id="KW-0812">Transmembrane</keyword>
<proteinExistence type="predicted"/>
<dbReference type="AlphaFoldDB" id="A0A0K0YD72"/>